<keyword evidence="2" id="KW-0472">Membrane</keyword>
<dbReference type="Pfam" id="PF00805">
    <property type="entry name" value="Pentapeptide"/>
    <property type="match status" value="3"/>
</dbReference>
<dbReference type="SUPFAM" id="SSF141571">
    <property type="entry name" value="Pentapeptide repeat-like"/>
    <property type="match status" value="2"/>
</dbReference>
<gene>
    <name evidence="3" type="ORF">BECKH772A_GA0070896_1001212</name>
    <name evidence="4" type="ORF">BECKH772B_GA0070898_1000646</name>
    <name evidence="5" type="ORF">BECKH772C_GA0070978_1001112</name>
</gene>
<accession>A0A450UA38</accession>
<dbReference type="InterPro" id="IPR001646">
    <property type="entry name" value="5peptide_repeat"/>
</dbReference>
<sequence length="618" mass="66187">MTTDFSHKDPRNHDFRGQNLRGARFTGADLRGACFQDANLTGADFSGARLGKGLRGWIFTVLAGLVIGLLVGFLEGFAGLLWATVINEVIEVIQGTDTAQHGRELIVLTVGGAVGMVTILLFFVWRKGIAGLSLAMGVILALAVTGVGFVPAAGALVGAVAVAGVGAMVGALTGVGIGVLAGVGIGVGTVAISWILAWDGAVAVIEAGALAGAIFLLPALYIAWRIRQDDPRFAGLRQWGLWLGSLGGTDFRGADLTGASFRAADLKHSRFAGVKTLEGADFREAKRIRLAYAAGTLLENPRVRDLLVNGDGKGKSYAGLNLKGAVLVDARLSGANFSEANLSNADLTDADLRKSKLIRTQLIGANLSKARLTGACIESWNIDKRTTLQGIDCDYVFLEEGNPESRQPPSGAFEPGEFSKLFQEVTETIDFIVESRLELKALQIAVRKLREDGAEGLEVQGVERKGEAAAVRMAVPPEMDWKQTHARMLREKELDMKLLEAEHKTQLAETQYFMEKEYGEKQVDNFKELFNNLLNNLPSGTYIDHINAPGGTVNLGKIEERLRAVAENIEPPLTPNADAEAEAQASEELEELLARLARSLESVSQKQAEAVVAMVEAV</sequence>
<dbReference type="EMBL" id="CAADFG010000012">
    <property type="protein sequence ID" value="VFJ88928.1"/>
    <property type="molecule type" value="Genomic_DNA"/>
</dbReference>
<dbReference type="PANTHER" id="PTHR14136:SF17">
    <property type="entry name" value="BTB_POZ DOMAIN-CONTAINING PROTEIN KCTD9"/>
    <property type="match status" value="1"/>
</dbReference>
<protein>
    <submittedName>
        <fullName evidence="3">Pentapeptide repeat-containing protein</fullName>
    </submittedName>
</protein>
<reference evidence="3" key="1">
    <citation type="submission" date="2019-02" db="EMBL/GenBank/DDBJ databases">
        <authorList>
            <person name="Gruber-Vodicka R. H."/>
            <person name="Seah K. B. B."/>
        </authorList>
    </citation>
    <scope>NUCLEOTIDE SEQUENCE</scope>
    <source>
        <strain evidence="5">BECK_SA2B12</strain>
        <strain evidence="3">BECK_SA2B15</strain>
        <strain evidence="4">BECK_SA2B20</strain>
    </source>
</reference>
<feature type="coiled-coil region" evidence="1">
    <location>
        <begin position="579"/>
        <end position="609"/>
    </location>
</feature>
<dbReference type="EMBL" id="CAADFI010000006">
    <property type="protein sequence ID" value="VFJ89786.1"/>
    <property type="molecule type" value="Genomic_DNA"/>
</dbReference>
<organism evidence="3">
    <name type="scientific">Candidatus Kentrum eta</name>
    <dbReference type="NCBI Taxonomy" id="2126337"/>
    <lineage>
        <taxon>Bacteria</taxon>
        <taxon>Pseudomonadati</taxon>
        <taxon>Pseudomonadota</taxon>
        <taxon>Gammaproteobacteria</taxon>
        <taxon>Candidatus Kentrum</taxon>
    </lineage>
</organism>
<evidence type="ECO:0000313" key="3">
    <source>
        <dbReference type="EMBL" id="VFJ88928.1"/>
    </source>
</evidence>
<dbReference type="Gene3D" id="2.160.20.80">
    <property type="entry name" value="E3 ubiquitin-protein ligase SopA"/>
    <property type="match status" value="3"/>
</dbReference>
<keyword evidence="1" id="KW-0175">Coiled coil</keyword>
<dbReference type="AlphaFoldDB" id="A0A450UA38"/>
<feature type="transmembrane region" description="Helical" evidence="2">
    <location>
        <begin position="171"/>
        <end position="196"/>
    </location>
</feature>
<keyword evidence="2" id="KW-1133">Transmembrane helix</keyword>
<evidence type="ECO:0000256" key="2">
    <source>
        <dbReference type="SAM" id="Phobius"/>
    </source>
</evidence>
<feature type="coiled-coil region" evidence="1">
    <location>
        <begin position="482"/>
        <end position="509"/>
    </location>
</feature>
<feature type="transmembrane region" description="Helical" evidence="2">
    <location>
        <begin position="137"/>
        <end position="165"/>
    </location>
</feature>
<proteinExistence type="predicted"/>
<evidence type="ECO:0000313" key="5">
    <source>
        <dbReference type="EMBL" id="VFJ97167.1"/>
    </source>
</evidence>
<evidence type="ECO:0000313" key="4">
    <source>
        <dbReference type="EMBL" id="VFJ89786.1"/>
    </source>
</evidence>
<dbReference type="EMBL" id="CAADFJ010000011">
    <property type="protein sequence ID" value="VFJ97167.1"/>
    <property type="molecule type" value="Genomic_DNA"/>
</dbReference>
<keyword evidence="2" id="KW-0812">Transmembrane</keyword>
<feature type="transmembrane region" description="Helical" evidence="2">
    <location>
        <begin position="57"/>
        <end position="85"/>
    </location>
</feature>
<dbReference type="InterPro" id="IPR051082">
    <property type="entry name" value="Pentapeptide-BTB/POZ_domain"/>
</dbReference>
<feature type="transmembrane region" description="Helical" evidence="2">
    <location>
        <begin position="203"/>
        <end position="224"/>
    </location>
</feature>
<evidence type="ECO:0000256" key="1">
    <source>
        <dbReference type="SAM" id="Coils"/>
    </source>
</evidence>
<feature type="transmembrane region" description="Helical" evidence="2">
    <location>
        <begin position="105"/>
        <end position="125"/>
    </location>
</feature>
<dbReference type="PANTHER" id="PTHR14136">
    <property type="entry name" value="BTB_POZ DOMAIN-CONTAINING PROTEIN KCTD9"/>
    <property type="match status" value="1"/>
</dbReference>
<name>A0A450UA38_9GAMM</name>